<protein>
    <submittedName>
        <fullName evidence="1">Capsid protein</fullName>
    </submittedName>
</protein>
<dbReference type="EMBL" id="MW182740">
    <property type="protein sequence ID" value="QTE03335.1"/>
    <property type="molecule type" value="Genomic_DNA"/>
</dbReference>
<evidence type="ECO:0000313" key="1">
    <source>
        <dbReference type="EMBL" id="QTE03335.1"/>
    </source>
</evidence>
<accession>A0A8A4XBL0</accession>
<sequence>MYNPQRLRRYARKSRKSFGKYRKSFKRYSTRFAKTSRRTRRSGYRSKRSGGTLQRLGGYASTAYSALRLAKTVYSLINPEMKYLDNNTYNLALTTAVSTRTLITSIGQGTGPNQRTGNSVLGKYIKATFRMRFSGSTPAAIRLTIVSTSDGSVPDRSQIYQVSDTNDGLVVSAWKKNSDIRYKVHYDRVLYMDTYKPIQIVKKDIKIRGHHHMTYTGSAGTDTGPGNFYCFMTPDTTSAITATFLFRIGYLDN</sequence>
<proteinExistence type="predicted"/>
<dbReference type="Gene3D" id="2.60.120.20">
    <property type="match status" value="1"/>
</dbReference>
<name>A0A8A4XBL0_9VIRU</name>
<dbReference type="InterPro" id="IPR029053">
    <property type="entry name" value="Viral_coat"/>
</dbReference>
<organism evidence="1">
    <name type="scientific">Ciconia boyciana CRESS-DNA-virus sp</name>
    <dbReference type="NCBI Taxonomy" id="2815024"/>
    <lineage>
        <taxon>Viruses</taxon>
        <taxon>Monodnaviria</taxon>
        <taxon>Shotokuvirae</taxon>
        <taxon>Cressdnaviricota</taxon>
    </lineage>
</organism>
<reference evidence="1" key="1">
    <citation type="submission" date="2020-10" db="EMBL/GenBank/DDBJ databases">
        <title>CRESS DNA virus dark matter in the feces of wild birds.</title>
        <authorList>
            <person name="Yang S."/>
            <person name="Zhang W."/>
        </authorList>
    </citation>
    <scope>NUCLEOTIDE SEQUENCE</scope>
    <source>
        <strain evidence="1">Whs72cir9</strain>
    </source>
</reference>